<name>A0A5B9E9Y7_9BACT</name>
<accession>A0A5B9E9Y7</accession>
<dbReference type="KEGG" id="talb:FTW19_14170"/>
<organism evidence="2 3">
    <name type="scientific">Terriglobus albidus</name>
    <dbReference type="NCBI Taxonomy" id="1592106"/>
    <lineage>
        <taxon>Bacteria</taxon>
        <taxon>Pseudomonadati</taxon>
        <taxon>Acidobacteriota</taxon>
        <taxon>Terriglobia</taxon>
        <taxon>Terriglobales</taxon>
        <taxon>Acidobacteriaceae</taxon>
        <taxon>Terriglobus</taxon>
    </lineage>
</organism>
<sequence length="208" mass="23523">MDLKEHWENVFKTKRPSEVSWYTPHLEHSLRWIRGEGLQKTAEIIDVGAGESTLIDDLLADGFTHLTALDLSASALAEVRHRLGAGAQSVTWVAGDVTEITLPEHHYDLWHDRAVFHFLVEQVRRERYVNEVKRALKAGGRILISTFGPEGPTRCSGLEVHRYDKDSLVAAFGEGFTLEDSELLMHETPTGKLQQFLCARFTFSGRRP</sequence>
<keyword evidence="3" id="KW-1185">Reference proteome</keyword>
<dbReference type="PANTHER" id="PTHR12843">
    <property type="entry name" value="PROTEIN-LYSINE N-METHYLTRANSFERASE METTL10"/>
    <property type="match status" value="1"/>
</dbReference>
<keyword evidence="2" id="KW-0489">Methyltransferase</keyword>
<dbReference type="Pfam" id="PF13649">
    <property type="entry name" value="Methyltransf_25"/>
    <property type="match status" value="1"/>
</dbReference>
<dbReference type="PANTHER" id="PTHR12843:SF5">
    <property type="entry name" value="EEF1A LYSINE METHYLTRANSFERASE 2"/>
    <property type="match status" value="1"/>
</dbReference>
<protein>
    <submittedName>
        <fullName evidence="2">Class I SAM-dependent methyltransferase</fullName>
    </submittedName>
</protein>
<evidence type="ECO:0000313" key="2">
    <source>
        <dbReference type="EMBL" id="QEE29043.1"/>
    </source>
</evidence>
<dbReference type="OrthoDB" id="9788660at2"/>
<dbReference type="SUPFAM" id="SSF53335">
    <property type="entry name" value="S-adenosyl-L-methionine-dependent methyltransferases"/>
    <property type="match status" value="1"/>
</dbReference>
<dbReference type="InterPro" id="IPR041698">
    <property type="entry name" value="Methyltransf_25"/>
</dbReference>
<proteinExistence type="predicted"/>
<dbReference type="GO" id="GO:0032259">
    <property type="term" value="P:methylation"/>
    <property type="evidence" value="ECO:0007669"/>
    <property type="project" value="UniProtKB-KW"/>
</dbReference>
<dbReference type="CDD" id="cd02440">
    <property type="entry name" value="AdoMet_MTases"/>
    <property type="match status" value="1"/>
</dbReference>
<dbReference type="Gene3D" id="3.40.50.150">
    <property type="entry name" value="Vaccinia Virus protein VP39"/>
    <property type="match status" value="1"/>
</dbReference>
<feature type="domain" description="Methyltransferase" evidence="1">
    <location>
        <begin position="44"/>
        <end position="140"/>
    </location>
</feature>
<dbReference type="InterPro" id="IPR029063">
    <property type="entry name" value="SAM-dependent_MTases_sf"/>
</dbReference>
<dbReference type="Proteomes" id="UP000321820">
    <property type="component" value="Chromosome"/>
</dbReference>
<reference evidence="2 3" key="1">
    <citation type="submission" date="2019-08" db="EMBL/GenBank/DDBJ databases">
        <title>Complete genome sequence of Terriglobus albidus strain ORNL.</title>
        <authorList>
            <person name="Podar M."/>
        </authorList>
    </citation>
    <scope>NUCLEOTIDE SEQUENCE [LARGE SCALE GENOMIC DNA]</scope>
    <source>
        <strain evidence="2 3">ORNL</strain>
    </source>
</reference>
<dbReference type="EMBL" id="CP042806">
    <property type="protein sequence ID" value="QEE29043.1"/>
    <property type="molecule type" value="Genomic_DNA"/>
</dbReference>
<dbReference type="GO" id="GO:0008168">
    <property type="term" value="F:methyltransferase activity"/>
    <property type="evidence" value="ECO:0007669"/>
    <property type="project" value="UniProtKB-KW"/>
</dbReference>
<dbReference type="RefSeq" id="WP_147648241.1">
    <property type="nucleotide sequence ID" value="NZ_CP042806.1"/>
</dbReference>
<gene>
    <name evidence="2" type="ORF">FTW19_14170</name>
</gene>
<dbReference type="AlphaFoldDB" id="A0A5B9E9Y7"/>
<keyword evidence="2" id="KW-0808">Transferase</keyword>
<evidence type="ECO:0000259" key="1">
    <source>
        <dbReference type="Pfam" id="PF13649"/>
    </source>
</evidence>
<evidence type="ECO:0000313" key="3">
    <source>
        <dbReference type="Proteomes" id="UP000321820"/>
    </source>
</evidence>